<keyword evidence="1" id="KW-0472">Membrane</keyword>
<gene>
    <name evidence="3" type="ORF">B5C08_07765</name>
</gene>
<evidence type="ECO:0000256" key="1">
    <source>
        <dbReference type="SAM" id="Phobius"/>
    </source>
</evidence>
<evidence type="ECO:0000313" key="4">
    <source>
        <dbReference type="Proteomes" id="UP000218335"/>
    </source>
</evidence>
<dbReference type="GO" id="GO:0005524">
    <property type="term" value="F:ATP binding"/>
    <property type="evidence" value="ECO:0007669"/>
    <property type="project" value="UniProtKB-KW"/>
</dbReference>
<keyword evidence="3" id="KW-0547">Nucleotide-binding</keyword>
<dbReference type="AlphaFoldDB" id="A0A2A4GWT5"/>
<comment type="caution">
    <text evidence="3">The sequence shown here is derived from an EMBL/GenBank/DDBJ whole genome shotgun (WGS) entry which is preliminary data.</text>
</comment>
<name>A0A2A4GWT5_9STAP</name>
<sequence>MGSSIVLKMINVTHYYRNQKKQNVLKPFSYQPEDIELNNISLHIYEGEALGIIGEAESSKSLIGEILAGTVEPDKGRIARAASMFYANMNQKSVENILVIDYVKDVIQLYPYDAPEHKATQVIKYAHLEAVQDQRVKDLTDAQYAQLLFSLARASEAKIVILSHILSDLDEGFFEKAKVMVEDYIDREWTWIAIDNDVEKVKAVSNYLAWISHGQVRKEGSIKQVLPYFLSHQRDMASLTTAEERENFDEDWKRNRSRMPELTYNFRRIERYRHAQPPAFLSRIWTWLALFFLGMCMASVLIFTNLGKIASTPLVTQATISKSTSDPYVDKLAYGIVNDGEMTITPIDNKGKAVQLPHYAVASITGENKTTYRIEVDGKSYKANKDKFLYLNPAALYKEVDRKQLEPYMKDNYINYVDYFNSALHKSHKKVNETLVPEHEQRFVEPIVEQPISMLFDDRDHLLGFTFPIVKQDKLKDEFNIKTDIWMSKTDSGYFIADLKHSKWIYIEL</sequence>
<dbReference type="GO" id="GO:0016887">
    <property type="term" value="F:ATP hydrolysis activity"/>
    <property type="evidence" value="ECO:0007669"/>
    <property type="project" value="InterPro"/>
</dbReference>
<reference evidence="3 4" key="1">
    <citation type="journal article" date="2017" name="PLoS ONE">
        <title>Development of a real-time PCR for detection of Staphylococcus pseudintermedius using a novel automated comparison of whole-genome sequences.</title>
        <authorList>
            <person name="Verstappen K.M."/>
            <person name="Huijbregts L."/>
            <person name="Spaninks M."/>
            <person name="Wagenaar J.A."/>
            <person name="Fluit A.C."/>
            <person name="Duim B."/>
        </authorList>
    </citation>
    <scope>NUCLEOTIDE SEQUENCE [LARGE SCALE GENOMIC DNA]</scope>
    <source>
        <strain evidence="3 4">215070706401-1</strain>
    </source>
</reference>
<protein>
    <submittedName>
        <fullName evidence="3">Teichoic acid ABC transporter ATP-binding protein</fullName>
    </submittedName>
</protein>
<dbReference type="Proteomes" id="UP000218335">
    <property type="component" value="Unassembled WGS sequence"/>
</dbReference>
<dbReference type="PROSITE" id="PS50893">
    <property type="entry name" value="ABC_TRANSPORTER_2"/>
    <property type="match status" value="1"/>
</dbReference>
<organism evidence="3 4">
    <name type="scientific">Staphylococcus delphini</name>
    <dbReference type="NCBI Taxonomy" id="53344"/>
    <lineage>
        <taxon>Bacteria</taxon>
        <taxon>Bacillati</taxon>
        <taxon>Bacillota</taxon>
        <taxon>Bacilli</taxon>
        <taxon>Bacillales</taxon>
        <taxon>Staphylococcaceae</taxon>
        <taxon>Staphylococcus</taxon>
        <taxon>Staphylococcus intermedius group</taxon>
    </lineage>
</organism>
<dbReference type="InterPro" id="IPR050683">
    <property type="entry name" value="Bact_Polysacc_Export_ATP-bd"/>
</dbReference>
<dbReference type="Gene3D" id="3.40.50.300">
    <property type="entry name" value="P-loop containing nucleotide triphosphate hydrolases"/>
    <property type="match status" value="1"/>
</dbReference>
<dbReference type="Pfam" id="PF22096">
    <property type="entry name" value="TagH_C"/>
    <property type="match status" value="1"/>
</dbReference>
<keyword evidence="1" id="KW-0812">Transmembrane</keyword>
<dbReference type="InterPro" id="IPR053989">
    <property type="entry name" value="TagH_SH3-like"/>
</dbReference>
<accession>A0A2A4GWT5</accession>
<dbReference type="InterPro" id="IPR027417">
    <property type="entry name" value="P-loop_NTPase"/>
</dbReference>
<feature type="transmembrane region" description="Helical" evidence="1">
    <location>
        <begin position="284"/>
        <end position="303"/>
    </location>
</feature>
<dbReference type="Pfam" id="PF22269">
    <property type="entry name" value="TagH_SH3-like"/>
    <property type="match status" value="1"/>
</dbReference>
<feature type="domain" description="ABC transporter" evidence="2">
    <location>
        <begin position="19"/>
        <end position="238"/>
    </location>
</feature>
<dbReference type="EMBL" id="MWUU01000009">
    <property type="protein sequence ID" value="PCF54836.1"/>
    <property type="molecule type" value="Genomic_DNA"/>
</dbReference>
<dbReference type="InterPro" id="IPR053990">
    <property type="entry name" value="TagH_C"/>
</dbReference>
<dbReference type="SUPFAM" id="SSF52540">
    <property type="entry name" value="P-loop containing nucleoside triphosphate hydrolases"/>
    <property type="match status" value="1"/>
</dbReference>
<dbReference type="Pfam" id="PF00005">
    <property type="entry name" value="ABC_tran"/>
    <property type="match status" value="1"/>
</dbReference>
<dbReference type="PANTHER" id="PTHR46743:SF2">
    <property type="entry name" value="TEICHOIC ACIDS EXPORT ATP-BINDING PROTEIN TAGH"/>
    <property type="match status" value="1"/>
</dbReference>
<proteinExistence type="predicted"/>
<keyword evidence="3" id="KW-0067">ATP-binding</keyword>
<dbReference type="PANTHER" id="PTHR46743">
    <property type="entry name" value="TEICHOIC ACIDS EXPORT ATP-BINDING PROTEIN TAGH"/>
    <property type="match status" value="1"/>
</dbReference>
<keyword evidence="1" id="KW-1133">Transmembrane helix</keyword>
<evidence type="ECO:0000313" key="3">
    <source>
        <dbReference type="EMBL" id="PCF54836.1"/>
    </source>
</evidence>
<dbReference type="RefSeq" id="WP_096592850.1">
    <property type="nucleotide sequence ID" value="NZ_MWRM01000009.1"/>
</dbReference>
<dbReference type="InterPro" id="IPR003439">
    <property type="entry name" value="ABC_transporter-like_ATP-bd"/>
</dbReference>
<evidence type="ECO:0000259" key="2">
    <source>
        <dbReference type="PROSITE" id="PS50893"/>
    </source>
</evidence>